<evidence type="ECO:0008006" key="3">
    <source>
        <dbReference type="Google" id="ProtNLM"/>
    </source>
</evidence>
<dbReference type="STRING" id="872970.SAMN04488134_10336"/>
<reference evidence="1 2" key="1">
    <citation type="submission" date="2016-10" db="EMBL/GenBank/DDBJ databases">
        <authorList>
            <person name="de Groot N.N."/>
        </authorList>
    </citation>
    <scope>NUCLEOTIDE SEQUENCE [LARGE SCALE GENOMIC DNA]</scope>
    <source>
        <strain evidence="1 2">CGMCC 1.10434</strain>
    </source>
</reference>
<dbReference type="Proteomes" id="UP000199300">
    <property type="component" value="Unassembled WGS sequence"/>
</dbReference>
<dbReference type="AlphaFoldDB" id="A0A1H8L0L7"/>
<dbReference type="EMBL" id="FODJ01000003">
    <property type="protein sequence ID" value="SEN98675.1"/>
    <property type="molecule type" value="Genomic_DNA"/>
</dbReference>
<gene>
    <name evidence="1" type="ORF">SAMN04488134_10336</name>
</gene>
<dbReference type="Gene3D" id="3.40.1440.10">
    <property type="entry name" value="GIY-YIG endonuclease"/>
    <property type="match status" value="1"/>
</dbReference>
<keyword evidence="2" id="KW-1185">Reference proteome</keyword>
<dbReference type="InterPro" id="IPR035901">
    <property type="entry name" value="GIY-YIG_endonuc_sf"/>
</dbReference>
<dbReference type="RefSeq" id="WP_177178224.1">
    <property type="nucleotide sequence ID" value="NZ_FODJ01000003.1"/>
</dbReference>
<evidence type="ECO:0000313" key="1">
    <source>
        <dbReference type="EMBL" id="SEN98675.1"/>
    </source>
</evidence>
<protein>
    <recommendedName>
        <fullName evidence="3">GIY-YIG domain-containing protein</fullName>
    </recommendedName>
</protein>
<dbReference type="SUPFAM" id="SSF82771">
    <property type="entry name" value="GIY-YIG endonuclease"/>
    <property type="match status" value="1"/>
</dbReference>
<evidence type="ECO:0000313" key="2">
    <source>
        <dbReference type="Proteomes" id="UP000199300"/>
    </source>
</evidence>
<organism evidence="1 2">
    <name type="scientific">Amphibacillus marinus</name>
    <dbReference type="NCBI Taxonomy" id="872970"/>
    <lineage>
        <taxon>Bacteria</taxon>
        <taxon>Bacillati</taxon>
        <taxon>Bacillota</taxon>
        <taxon>Bacilli</taxon>
        <taxon>Bacillales</taxon>
        <taxon>Bacillaceae</taxon>
        <taxon>Amphibacillus</taxon>
    </lineage>
</organism>
<sequence>MENNNESLKWVNKISNIKIDSRILDYKIPIRGIYAIFVKNEDFKGENKYCLYVGRSVSIYGRMFDSNDGHIAKIRDKRHFINVLNKASDQDNIEVFIEVLEEVPLVYNNYYKDMQRLASAENYYINKYQSIDQCLNQVPEGSKMSKEEWENKKRTNVECLLKNDKGKLNSQITNVL</sequence>
<accession>A0A1H8L0L7</accession>
<name>A0A1H8L0L7_9BACI</name>
<proteinExistence type="predicted"/>